<dbReference type="RefSeq" id="XP_009229074.1">
    <property type="nucleotide sequence ID" value="XM_009230810.1"/>
</dbReference>
<dbReference type="EMBL" id="GL385404">
    <property type="protein sequence ID" value="EJT69289.1"/>
    <property type="molecule type" value="Genomic_DNA"/>
</dbReference>
<dbReference type="GeneID" id="20353366"/>
<reference evidence="2" key="5">
    <citation type="submission" date="2018-04" db="UniProtKB">
        <authorList>
            <consortium name="EnsemblFungi"/>
        </authorList>
    </citation>
    <scope>IDENTIFICATION</scope>
    <source>
        <strain evidence="2">R3-111a-1</strain>
    </source>
</reference>
<accession>J3PHC9</accession>
<dbReference type="Proteomes" id="UP000006039">
    <property type="component" value="Unassembled WGS sequence"/>
</dbReference>
<reference evidence="1" key="3">
    <citation type="submission" date="2010-09" db="EMBL/GenBank/DDBJ databases">
        <title>Annotation of Gaeumannomyces graminis var. tritici R3-111a-1.</title>
        <authorList>
            <consortium name="The Broad Institute Genome Sequencing Platform"/>
            <person name="Ma L.-J."/>
            <person name="Dead R."/>
            <person name="Young S.K."/>
            <person name="Zeng Q."/>
            <person name="Gargeya S."/>
            <person name="Fitzgerald M."/>
            <person name="Haas B."/>
            <person name="Abouelleil A."/>
            <person name="Alvarado L."/>
            <person name="Arachchi H.M."/>
            <person name="Berlin A."/>
            <person name="Brown A."/>
            <person name="Chapman S.B."/>
            <person name="Chen Z."/>
            <person name="Dunbar C."/>
            <person name="Freedman E."/>
            <person name="Gearin G."/>
            <person name="Gellesch M."/>
            <person name="Goldberg J."/>
            <person name="Griggs A."/>
            <person name="Gujja S."/>
            <person name="Heiman D."/>
            <person name="Howarth C."/>
            <person name="Larson L."/>
            <person name="Lui A."/>
            <person name="MacDonald P.J.P."/>
            <person name="Mehta T."/>
            <person name="Montmayeur A."/>
            <person name="Murphy C."/>
            <person name="Neiman D."/>
            <person name="Pearson M."/>
            <person name="Priest M."/>
            <person name="Roberts A."/>
            <person name="Saif S."/>
            <person name="Shea T."/>
            <person name="Shenoy N."/>
            <person name="Sisk P."/>
            <person name="Stolte C."/>
            <person name="Sykes S."/>
            <person name="Yandava C."/>
            <person name="Wortman J."/>
            <person name="Nusbaum C."/>
            <person name="Birren B."/>
        </authorList>
    </citation>
    <scope>NUCLEOTIDE SEQUENCE</scope>
    <source>
        <strain evidence="1">R3-111a-1</strain>
    </source>
</reference>
<evidence type="ECO:0008006" key="4">
    <source>
        <dbReference type="Google" id="ProtNLM"/>
    </source>
</evidence>
<dbReference type="OrthoDB" id="5135333at2759"/>
<dbReference type="EnsemblFungi" id="EJT69289">
    <property type="protein sequence ID" value="EJT69289"/>
    <property type="gene ID" value="GGTG_12908"/>
</dbReference>
<dbReference type="HOGENOM" id="CLU_844796_0_0_1"/>
<gene>
    <name evidence="2" type="primary">20353366</name>
    <name evidence="1" type="ORF">GGTG_12908</name>
</gene>
<dbReference type="STRING" id="644352.J3PHC9"/>
<protein>
    <recommendedName>
        <fullName evidence="4">Heterokaryon incompatibility domain-containing protein</fullName>
    </recommendedName>
</protein>
<evidence type="ECO:0000313" key="1">
    <source>
        <dbReference type="EMBL" id="EJT69289.1"/>
    </source>
</evidence>
<sequence>MSNALGHMQQPAARVAGWLQTCDNDHKECQQPFDPASPANYRLRTWDYAARFPNQYIPKLLFRLLDLEPGCVRNASLDDRYVAFSYFSSDSAASPSFRLTKSGPESAATKGWLGTVRPSLDKSVSDAIDFFRVVGEWYCCVDALCFARDPGRDKRHCERMVTFVYQSNGTAQDAGRISAPPPPGWRPRHFYVDDYRLPYLVIEARTICLRLKMGQPPERGSVASDVLSNPALPLHSASNKVVRLVHPDNMAEASAAAASSPIADLVVLSLFRAPTAGLALGETTSLSGTACLVWVMHVEWKDGLAQRRGIRQILVSALSNALEPSPKVV</sequence>
<evidence type="ECO:0000313" key="3">
    <source>
        <dbReference type="Proteomes" id="UP000006039"/>
    </source>
</evidence>
<organism evidence="1">
    <name type="scientific">Gaeumannomyces tritici (strain R3-111a-1)</name>
    <name type="common">Wheat and barley take-all root rot fungus</name>
    <name type="synonym">Gaeumannomyces graminis var. tritici</name>
    <dbReference type="NCBI Taxonomy" id="644352"/>
    <lineage>
        <taxon>Eukaryota</taxon>
        <taxon>Fungi</taxon>
        <taxon>Dikarya</taxon>
        <taxon>Ascomycota</taxon>
        <taxon>Pezizomycotina</taxon>
        <taxon>Sordariomycetes</taxon>
        <taxon>Sordariomycetidae</taxon>
        <taxon>Magnaporthales</taxon>
        <taxon>Magnaporthaceae</taxon>
        <taxon>Gaeumannomyces</taxon>
    </lineage>
</organism>
<evidence type="ECO:0000313" key="2">
    <source>
        <dbReference type="EnsemblFungi" id="EJT69289"/>
    </source>
</evidence>
<proteinExistence type="predicted"/>
<reference evidence="3" key="1">
    <citation type="submission" date="2010-07" db="EMBL/GenBank/DDBJ databases">
        <title>The genome sequence of Gaeumannomyces graminis var. tritici strain R3-111a-1.</title>
        <authorList>
            <consortium name="The Broad Institute Genome Sequencing Platform"/>
            <person name="Ma L.-J."/>
            <person name="Dead R."/>
            <person name="Young S."/>
            <person name="Zeng Q."/>
            <person name="Koehrsen M."/>
            <person name="Alvarado L."/>
            <person name="Berlin A."/>
            <person name="Chapman S.B."/>
            <person name="Chen Z."/>
            <person name="Freedman E."/>
            <person name="Gellesch M."/>
            <person name="Goldberg J."/>
            <person name="Griggs A."/>
            <person name="Gujja S."/>
            <person name="Heilman E.R."/>
            <person name="Heiman D."/>
            <person name="Hepburn T."/>
            <person name="Howarth C."/>
            <person name="Jen D."/>
            <person name="Larson L."/>
            <person name="Mehta T."/>
            <person name="Neiman D."/>
            <person name="Pearson M."/>
            <person name="Roberts A."/>
            <person name="Saif S."/>
            <person name="Shea T."/>
            <person name="Shenoy N."/>
            <person name="Sisk P."/>
            <person name="Stolte C."/>
            <person name="Sykes S."/>
            <person name="Walk T."/>
            <person name="White J."/>
            <person name="Yandava C."/>
            <person name="Haas B."/>
            <person name="Nusbaum C."/>
            <person name="Birren B."/>
        </authorList>
    </citation>
    <scope>NUCLEOTIDE SEQUENCE [LARGE SCALE GENOMIC DNA]</scope>
    <source>
        <strain evidence="3">R3-111a-1</strain>
    </source>
</reference>
<keyword evidence="3" id="KW-1185">Reference proteome</keyword>
<name>J3PHC9_GAET3</name>
<dbReference type="VEuPathDB" id="FungiDB:GGTG_12908"/>
<dbReference type="AlphaFoldDB" id="J3PHC9"/>
<reference evidence="2" key="4">
    <citation type="journal article" date="2015" name="G3 (Bethesda)">
        <title>Genome sequences of three phytopathogenic species of the Magnaporthaceae family of fungi.</title>
        <authorList>
            <person name="Okagaki L.H."/>
            <person name="Nunes C.C."/>
            <person name="Sailsbery J."/>
            <person name="Clay B."/>
            <person name="Brown D."/>
            <person name="John T."/>
            <person name="Oh Y."/>
            <person name="Young N."/>
            <person name="Fitzgerald M."/>
            <person name="Haas B.J."/>
            <person name="Zeng Q."/>
            <person name="Young S."/>
            <person name="Adiconis X."/>
            <person name="Fan L."/>
            <person name="Levin J.Z."/>
            <person name="Mitchell T.K."/>
            <person name="Okubara P.A."/>
            <person name="Farman M.L."/>
            <person name="Kohn L.M."/>
            <person name="Birren B."/>
            <person name="Ma L.-J."/>
            <person name="Dean R.A."/>
        </authorList>
    </citation>
    <scope>NUCLEOTIDE SEQUENCE</scope>
    <source>
        <strain evidence="2">R3-111a-1</strain>
    </source>
</reference>
<reference evidence="1" key="2">
    <citation type="submission" date="2010-07" db="EMBL/GenBank/DDBJ databases">
        <authorList>
            <consortium name="The Broad Institute Genome Sequencing Platform"/>
            <consortium name="Broad Institute Genome Sequencing Center for Infectious Disease"/>
            <person name="Ma L.-J."/>
            <person name="Dead R."/>
            <person name="Young S."/>
            <person name="Zeng Q."/>
            <person name="Koehrsen M."/>
            <person name="Alvarado L."/>
            <person name="Berlin A."/>
            <person name="Chapman S.B."/>
            <person name="Chen Z."/>
            <person name="Freedman E."/>
            <person name="Gellesch M."/>
            <person name="Goldberg J."/>
            <person name="Griggs A."/>
            <person name="Gujja S."/>
            <person name="Heilman E.R."/>
            <person name="Heiman D."/>
            <person name="Hepburn T."/>
            <person name="Howarth C."/>
            <person name="Jen D."/>
            <person name="Larson L."/>
            <person name="Mehta T."/>
            <person name="Neiman D."/>
            <person name="Pearson M."/>
            <person name="Roberts A."/>
            <person name="Saif S."/>
            <person name="Shea T."/>
            <person name="Shenoy N."/>
            <person name="Sisk P."/>
            <person name="Stolte C."/>
            <person name="Sykes S."/>
            <person name="Walk T."/>
            <person name="White J."/>
            <person name="Yandava C."/>
            <person name="Haas B."/>
            <person name="Nusbaum C."/>
            <person name="Birren B."/>
        </authorList>
    </citation>
    <scope>NUCLEOTIDE SEQUENCE</scope>
    <source>
        <strain evidence="1">R3-111a-1</strain>
    </source>
</reference>